<evidence type="ECO:0000256" key="14">
    <source>
        <dbReference type="ARBA" id="ARBA00039876"/>
    </source>
</evidence>
<keyword evidence="7" id="KW-0378">Hydrolase</keyword>
<keyword evidence="20" id="KW-1185">Reference proteome</keyword>
<dbReference type="CTD" id="255043"/>
<evidence type="ECO:0000256" key="7">
    <source>
        <dbReference type="ARBA" id="ARBA00022801"/>
    </source>
</evidence>
<evidence type="ECO:0000256" key="17">
    <source>
        <dbReference type="ARBA" id="ARBA00049560"/>
    </source>
</evidence>
<protein>
    <recommendedName>
        <fullName evidence="14">Lysoplasmalogenase TMEM86B</fullName>
        <ecNumber evidence="12">3.3.2.2</ecNumber>
    </recommendedName>
    <alternativeName>
        <fullName evidence="15">Transmembrane protein 86B</fullName>
    </alternativeName>
</protein>
<evidence type="ECO:0000256" key="4">
    <source>
        <dbReference type="ARBA" id="ARBA00011738"/>
    </source>
</evidence>
<dbReference type="STRING" id="379532.ENSPCOP00000017081"/>
<evidence type="ECO:0000256" key="18">
    <source>
        <dbReference type="SAM" id="Phobius"/>
    </source>
</evidence>
<evidence type="ECO:0000256" key="13">
    <source>
        <dbReference type="ARBA" id="ARBA00037660"/>
    </source>
</evidence>
<dbReference type="KEGG" id="pcoq:105809399"/>
<keyword evidence="6 18" id="KW-0812">Transmembrane</keyword>
<evidence type="ECO:0000256" key="16">
    <source>
        <dbReference type="ARBA" id="ARBA00049458"/>
    </source>
</evidence>
<evidence type="ECO:0000256" key="10">
    <source>
        <dbReference type="ARBA" id="ARBA00023098"/>
    </source>
</evidence>
<comment type="catalytic activity">
    <reaction evidence="16">
        <text>a 1-O-(1Z-alkenyl)-sn-glycero-3-phosphoethanolamine + H2O = a 2,3-saturated aldehyde + sn-glycero-3-phosphoethanolamine</text>
        <dbReference type="Rhea" id="RHEA:16905"/>
        <dbReference type="ChEBI" id="CHEBI:15377"/>
        <dbReference type="ChEBI" id="CHEBI:73359"/>
        <dbReference type="ChEBI" id="CHEBI:77288"/>
        <dbReference type="ChEBI" id="CHEBI:143890"/>
        <dbReference type="EC" id="3.3.2.2"/>
    </reaction>
</comment>
<dbReference type="Pfam" id="PF07947">
    <property type="entry name" value="YhhN"/>
    <property type="match status" value="1"/>
</dbReference>
<dbReference type="AlphaFoldDB" id="A0A2K6FSW3"/>
<dbReference type="InterPro" id="IPR012506">
    <property type="entry name" value="TMEM86B-like"/>
</dbReference>
<sequence>MDAGKEGLPLRVHCLVQPLNICRWLSPFFLTCSIYFLLWIPEDQPSWVSALVKCLPVLCLAAFLWAVPSGGDYVWLLQAALVCSAVGDACLIWPGAFLPGVAAFALAHVLYSWAFGFSPLRPGLLLLIILAAVLWHSFLQPHLEPGMVLPMAAYQLVLSVMLWRGLARGGTAGWGALLFAVSDAVLAWDTFAQPVPHARLVTMSTYYAAQLHITLSALGSPGPKTD</sequence>
<comment type="catalytic activity">
    <reaction evidence="17">
        <text>a 1-O-(1Z-alkenyl)-sn-glycero-3-phosphocholine + H2O = a 2,3-saturated aldehyde + sn-glycerol 3-phosphocholine</text>
        <dbReference type="Rhea" id="RHEA:22544"/>
        <dbReference type="ChEBI" id="CHEBI:15377"/>
        <dbReference type="ChEBI" id="CHEBI:16870"/>
        <dbReference type="ChEBI" id="CHEBI:73359"/>
        <dbReference type="ChEBI" id="CHEBI:77287"/>
        <dbReference type="EC" id="3.3.2.2"/>
    </reaction>
</comment>
<dbReference type="GO" id="GO:0005789">
    <property type="term" value="C:endoplasmic reticulum membrane"/>
    <property type="evidence" value="ECO:0007669"/>
    <property type="project" value="UniProtKB-SubCell"/>
</dbReference>
<dbReference type="Proteomes" id="UP000233160">
    <property type="component" value="Unassembled WGS sequence"/>
</dbReference>
<gene>
    <name evidence="19" type="primary">TMEM86B</name>
</gene>
<dbReference type="EC" id="3.3.2.2" evidence="12"/>
<evidence type="ECO:0000256" key="8">
    <source>
        <dbReference type="ARBA" id="ARBA00022824"/>
    </source>
</evidence>
<organism evidence="19 20">
    <name type="scientific">Propithecus coquereli</name>
    <name type="common">Coquerel's sifaka</name>
    <name type="synonym">Propithecus verreauxi coquereli</name>
    <dbReference type="NCBI Taxonomy" id="379532"/>
    <lineage>
        <taxon>Eukaryota</taxon>
        <taxon>Metazoa</taxon>
        <taxon>Chordata</taxon>
        <taxon>Craniata</taxon>
        <taxon>Vertebrata</taxon>
        <taxon>Euteleostomi</taxon>
        <taxon>Mammalia</taxon>
        <taxon>Eutheria</taxon>
        <taxon>Euarchontoglires</taxon>
        <taxon>Primates</taxon>
        <taxon>Strepsirrhini</taxon>
        <taxon>Lemuriformes</taxon>
        <taxon>Indriidae</taxon>
        <taxon>Propithecus</taxon>
    </lineage>
</organism>
<dbReference type="Ensembl" id="ENSPCOT00000027715.1">
    <property type="protein sequence ID" value="ENSPCOP00000017081.1"/>
    <property type="gene ID" value="ENSPCOG00000020341.1"/>
</dbReference>
<dbReference type="PANTHER" id="PTHR31885">
    <property type="entry name" value="GH04784P"/>
    <property type="match status" value="1"/>
</dbReference>
<evidence type="ECO:0000313" key="20">
    <source>
        <dbReference type="Proteomes" id="UP000233160"/>
    </source>
</evidence>
<dbReference type="GeneID" id="105809399"/>
<evidence type="ECO:0000256" key="15">
    <source>
        <dbReference type="ARBA" id="ARBA00042674"/>
    </source>
</evidence>
<dbReference type="RefSeq" id="XP_012498651.1">
    <property type="nucleotide sequence ID" value="XM_012643197.1"/>
</dbReference>
<comment type="subcellular location">
    <subcellularLocation>
        <location evidence="2">Cytoplasm</location>
    </subcellularLocation>
    <subcellularLocation>
        <location evidence="1">Endoplasmic reticulum membrane</location>
        <topology evidence="1">Multi-pass membrane protein</topology>
    </subcellularLocation>
</comment>
<comment type="subunit">
    <text evidence="4">Homodimer.</text>
</comment>
<name>A0A2K6FSW3_PROCO</name>
<keyword evidence="10" id="KW-0443">Lipid metabolism</keyword>
<evidence type="ECO:0000313" key="19">
    <source>
        <dbReference type="Ensembl" id="ENSPCOP00000017081.1"/>
    </source>
</evidence>
<dbReference type="GO" id="GO:0042802">
    <property type="term" value="F:identical protein binding"/>
    <property type="evidence" value="ECO:0007669"/>
    <property type="project" value="Ensembl"/>
</dbReference>
<keyword evidence="9 18" id="KW-1133">Transmembrane helix</keyword>
<comment type="function">
    <text evidence="13">Catalyzes the hydrolysis of the vinyl ether bond of choline or ethanolamine lysoplasmalogens, forming fatty aldehyde and glycerophosphocholine or glycerophosphoethanolamine, respectively and is specific for the sn-2-deacylated (lyso) form of plasmalogen.</text>
</comment>
<feature type="transmembrane region" description="Helical" evidence="18">
    <location>
        <begin position="46"/>
        <end position="67"/>
    </location>
</feature>
<evidence type="ECO:0000256" key="5">
    <source>
        <dbReference type="ARBA" id="ARBA00022490"/>
    </source>
</evidence>
<evidence type="ECO:0000256" key="12">
    <source>
        <dbReference type="ARBA" id="ARBA00035673"/>
    </source>
</evidence>
<keyword evidence="8" id="KW-0256">Endoplasmic reticulum</keyword>
<dbReference type="PANTHER" id="PTHR31885:SF7">
    <property type="entry name" value="LYSOPLASMALOGENASE"/>
    <property type="match status" value="1"/>
</dbReference>
<proteinExistence type="inferred from homology"/>
<evidence type="ECO:0000256" key="11">
    <source>
        <dbReference type="ARBA" id="ARBA00023136"/>
    </source>
</evidence>
<dbReference type="GO" id="GO:0047826">
    <property type="term" value="F:D-lysine 5,6-aminomutase activity"/>
    <property type="evidence" value="ECO:0007669"/>
    <property type="project" value="Ensembl"/>
</dbReference>
<accession>A0A2K6FSW3</accession>
<keyword evidence="5" id="KW-0963">Cytoplasm</keyword>
<feature type="transmembrane region" description="Helical" evidence="18">
    <location>
        <begin position="21"/>
        <end position="40"/>
    </location>
</feature>
<keyword evidence="11 18" id="KW-0472">Membrane</keyword>
<evidence type="ECO:0000256" key="9">
    <source>
        <dbReference type="ARBA" id="ARBA00022989"/>
    </source>
</evidence>
<comment type="similarity">
    <text evidence="3">Belongs to the TMEM86 family.</text>
</comment>
<reference evidence="19" key="2">
    <citation type="submission" date="2025-09" db="UniProtKB">
        <authorList>
            <consortium name="Ensembl"/>
        </authorList>
    </citation>
    <scope>IDENTIFICATION</scope>
</reference>
<evidence type="ECO:0000256" key="3">
    <source>
        <dbReference type="ARBA" id="ARBA00007375"/>
    </source>
</evidence>
<dbReference type="OrthoDB" id="2133758at2759"/>
<dbReference type="GO" id="GO:0046485">
    <property type="term" value="P:ether lipid metabolic process"/>
    <property type="evidence" value="ECO:0007669"/>
    <property type="project" value="Ensembl"/>
</dbReference>
<dbReference type="GO" id="GO:0047408">
    <property type="term" value="F:alkenylglycerophosphocholine hydrolase activity"/>
    <property type="evidence" value="ECO:0007669"/>
    <property type="project" value="UniProtKB-EC"/>
</dbReference>
<evidence type="ECO:0000256" key="6">
    <source>
        <dbReference type="ARBA" id="ARBA00022692"/>
    </source>
</evidence>
<dbReference type="GeneTree" id="ENSGT00390000007101"/>
<feature type="transmembrane region" description="Helical" evidence="18">
    <location>
        <begin position="110"/>
        <end position="135"/>
    </location>
</feature>
<evidence type="ECO:0000256" key="2">
    <source>
        <dbReference type="ARBA" id="ARBA00004496"/>
    </source>
</evidence>
<evidence type="ECO:0000256" key="1">
    <source>
        <dbReference type="ARBA" id="ARBA00004477"/>
    </source>
</evidence>
<dbReference type="OMA" id="ACLIWPA"/>
<reference evidence="19" key="1">
    <citation type="submission" date="2025-08" db="UniProtKB">
        <authorList>
            <consortium name="Ensembl"/>
        </authorList>
    </citation>
    <scope>IDENTIFICATION</scope>
</reference>